<dbReference type="EMBL" id="ML002369">
    <property type="protein sequence ID" value="RKP38431.1"/>
    <property type="molecule type" value="Genomic_DNA"/>
</dbReference>
<feature type="transmembrane region" description="Helical" evidence="6">
    <location>
        <begin position="273"/>
        <end position="293"/>
    </location>
</feature>
<proteinExistence type="inferred from homology"/>
<evidence type="ECO:0000256" key="6">
    <source>
        <dbReference type="SAM" id="Phobius"/>
    </source>
</evidence>
<evidence type="ECO:0000259" key="7">
    <source>
        <dbReference type="PROSITE" id="PS51380"/>
    </source>
</evidence>
<keyword evidence="4 6" id="KW-1133">Transmembrane helix</keyword>
<evidence type="ECO:0000256" key="2">
    <source>
        <dbReference type="ARBA" id="ARBA00009665"/>
    </source>
</evidence>
<dbReference type="PANTHER" id="PTHR10783:SF103">
    <property type="entry name" value="SOLUTE CARRIER FAMILY 53 MEMBER 1"/>
    <property type="match status" value="1"/>
</dbReference>
<protein>
    <submittedName>
        <fullName evidence="9">EXS family-domain-containing protein</fullName>
    </submittedName>
</protein>
<accession>A0A4P9ZZA8</accession>
<comment type="similarity">
    <text evidence="2">Belongs to the SYG1 (TC 2.A.94) family.</text>
</comment>
<keyword evidence="5 6" id="KW-0472">Membrane</keyword>
<dbReference type="InterPro" id="IPR004342">
    <property type="entry name" value="EXS_C"/>
</dbReference>
<keyword evidence="10" id="KW-1185">Reference proteome</keyword>
<feature type="domain" description="EXS" evidence="7">
    <location>
        <begin position="166"/>
        <end position="360"/>
    </location>
</feature>
<dbReference type="PANTHER" id="PTHR10783">
    <property type="entry name" value="XENOTROPIC AND POLYTROPIC RETROVIRUS RECEPTOR 1-RELATED"/>
    <property type="match status" value="1"/>
</dbReference>
<evidence type="ECO:0000256" key="5">
    <source>
        <dbReference type="ARBA" id="ARBA00023136"/>
    </source>
</evidence>
<feature type="non-terminal residue" evidence="9">
    <location>
        <position position="360"/>
    </location>
</feature>
<keyword evidence="3 6" id="KW-0812">Transmembrane</keyword>
<dbReference type="PROSITE" id="PS51380">
    <property type="entry name" value="EXS"/>
    <property type="match status" value="1"/>
</dbReference>
<sequence>YRSSKSKLKKATLELYRGIELAQNYRILNYTGFIKLLQKYERFGTWTDGVQFYLFTVENHQFIRSASLDTMYKDVENLYITNFAGGSRKKGLRKLHIPDSRFSLFHFSARLWFMNNVRRLLLTPLLTVKFKDFFLADQLNSLTYSIGAMHLAGCAYAEHWDNLSTKCNVSHTWVYPAVTMMPSMWRCLQCLRRGFLAGNPKRNFSNALKYFLAALVHWLAALYRIHPSRATQVSWLVIAFTSTTYSYIWDVFMDWSMFEMENGRPRLRKERKYSWTWAYWFAIFTNFILRYGWVSSLTPTYFFLPDRNHYDLVAFITAFTDVYRRFQWNIFRMENEHVNNCGQFRATKDIPLPYDLPPNH</sequence>
<dbReference type="GO" id="GO:0005737">
    <property type="term" value="C:cytoplasm"/>
    <property type="evidence" value="ECO:0007669"/>
    <property type="project" value="TreeGrafter"/>
</dbReference>
<dbReference type="GO" id="GO:0016020">
    <property type="term" value="C:membrane"/>
    <property type="evidence" value="ECO:0007669"/>
    <property type="project" value="UniProtKB-SubCell"/>
</dbReference>
<gene>
    <name evidence="9" type="ORF">BJ085DRAFT_8163</name>
</gene>
<evidence type="ECO:0000256" key="4">
    <source>
        <dbReference type="ARBA" id="ARBA00022989"/>
    </source>
</evidence>
<comment type="subcellular location">
    <subcellularLocation>
        <location evidence="1">Membrane</location>
        <topology evidence="1">Multi-pass membrane protein</topology>
    </subcellularLocation>
</comment>
<feature type="transmembrane region" description="Helical" evidence="6">
    <location>
        <begin position="207"/>
        <end position="226"/>
    </location>
</feature>
<feature type="non-terminal residue" evidence="9">
    <location>
        <position position="1"/>
    </location>
</feature>
<organism evidence="9 10">
    <name type="scientific">Dimargaris cristalligena</name>
    <dbReference type="NCBI Taxonomy" id="215637"/>
    <lineage>
        <taxon>Eukaryota</taxon>
        <taxon>Fungi</taxon>
        <taxon>Fungi incertae sedis</taxon>
        <taxon>Zoopagomycota</taxon>
        <taxon>Kickxellomycotina</taxon>
        <taxon>Dimargaritomycetes</taxon>
        <taxon>Dimargaritales</taxon>
        <taxon>Dimargaritaceae</taxon>
        <taxon>Dimargaris</taxon>
    </lineage>
</organism>
<dbReference type="AlphaFoldDB" id="A0A4P9ZZA8"/>
<dbReference type="Pfam" id="PF03105">
    <property type="entry name" value="SPX"/>
    <property type="match status" value="1"/>
</dbReference>
<dbReference type="InterPro" id="IPR004331">
    <property type="entry name" value="SPX_dom"/>
</dbReference>
<dbReference type="Proteomes" id="UP000268162">
    <property type="component" value="Unassembled WGS sequence"/>
</dbReference>
<feature type="domain" description="SPX" evidence="8">
    <location>
        <begin position="1"/>
        <end position="54"/>
    </location>
</feature>
<evidence type="ECO:0000259" key="8">
    <source>
        <dbReference type="PROSITE" id="PS51382"/>
    </source>
</evidence>
<evidence type="ECO:0000256" key="1">
    <source>
        <dbReference type="ARBA" id="ARBA00004141"/>
    </source>
</evidence>
<dbReference type="PROSITE" id="PS51382">
    <property type="entry name" value="SPX"/>
    <property type="match status" value="1"/>
</dbReference>
<evidence type="ECO:0000313" key="9">
    <source>
        <dbReference type="EMBL" id="RKP38431.1"/>
    </source>
</evidence>
<reference evidence="10" key="1">
    <citation type="journal article" date="2018" name="Nat. Microbiol.">
        <title>Leveraging single-cell genomics to expand the fungal tree of life.</title>
        <authorList>
            <person name="Ahrendt S.R."/>
            <person name="Quandt C.A."/>
            <person name="Ciobanu D."/>
            <person name="Clum A."/>
            <person name="Salamov A."/>
            <person name="Andreopoulos B."/>
            <person name="Cheng J.F."/>
            <person name="Woyke T."/>
            <person name="Pelin A."/>
            <person name="Henrissat B."/>
            <person name="Reynolds N.K."/>
            <person name="Benny G.L."/>
            <person name="Smith M.E."/>
            <person name="James T.Y."/>
            <person name="Grigoriev I.V."/>
        </authorList>
    </citation>
    <scope>NUCLEOTIDE SEQUENCE [LARGE SCALE GENOMIC DNA]</scope>
    <source>
        <strain evidence="10">RSA 468</strain>
    </source>
</reference>
<dbReference type="Pfam" id="PF03124">
    <property type="entry name" value="EXS"/>
    <property type="match status" value="1"/>
</dbReference>
<evidence type="ECO:0000313" key="10">
    <source>
        <dbReference type="Proteomes" id="UP000268162"/>
    </source>
</evidence>
<dbReference type="STRING" id="215637.A0A4P9ZZA8"/>
<name>A0A4P9ZZA8_9FUNG</name>
<feature type="transmembrane region" description="Helical" evidence="6">
    <location>
        <begin position="232"/>
        <end position="252"/>
    </location>
</feature>
<evidence type="ECO:0000256" key="3">
    <source>
        <dbReference type="ARBA" id="ARBA00022692"/>
    </source>
</evidence>